<dbReference type="AlphaFoldDB" id="A0AAU7JN84"/>
<evidence type="ECO:0000313" key="2">
    <source>
        <dbReference type="EMBL" id="XBO41630.1"/>
    </source>
</evidence>
<evidence type="ECO:0000259" key="1">
    <source>
        <dbReference type="Pfam" id="PF18352"/>
    </source>
</evidence>
<name>A0AAU7JN84_9HYPH</name>
<feature type="domain" description="Phage protein Gp138 N-terminal" evidence="1">
    <location>
        <begin position="32"/>
        <end position="128"/>
    </location>
</feature>
<sequence>MAGHQGTSTRKDPHEALAAMIEAERRDMHTSLPGQVVDYDAKTQTATVKPLLKQTFAGQELQAPDLVKVPVAHPRAGGFILHKPLKKGDQVVLHIPSRSIEDWDTEGKSVDGAPKRMHDLSDAIAYPGGYPSSKPAKVPEKGVYFGKEDGKNGITISEDGRLDFKIEGDSVFKAIADLIGELTSMKTVVSSGSSTGLWSHDKIAALTAIKGRVEKLMV</sequence>
<dbReference type="InterPro" id="IPR041599">
    <property type="entry name" value="Gp138_N"/>
</dbReference>
<dbReference type="Pfam" id="PF18352">
    <property type="entry name" value="Gp138_N"/>
    <property type="match status" value="1"/>
</dbReference>
<dbReference type="Gene3D" id="2.40.50.230">
    <property type="entry name" value="Gp5 N-terminal domain"/>
    <property type="match status" value="1"/>
</dbReference>
<reference evidence="2" key="1">
    <citation type="submission" date="2024-05" db="EMBL/GenBank/DDBJ databases">
        <authorList>
            <person name="Kim S."/>
            <person name="Heo J."/>
            <person name="Choi H."/>
            <person name="Choi Y."/>
            <person name="Kwon S.-W."/>
            <person name="Kim Y."/>
        </authorList>
    </citation>
    <scope>NUCLEOTIDE SEQUENCE</scope>
    <source>
        <strain evidence="2">KACC 23698</strain>
    </source>
</reference>
<dbReference type="EMBL" id="CP157484">
    <property type="protein sequence ID" value="XBO41630.1"/>
    <property type="molecule type" value="Genomic_DNA"/>
</dbReference>
<dbReference type="RefSeq" id="WP_406858484.1">
    <property type="nucleotide sequence ID" value="NZ_CP157484.1"/>
</dbReference>
<accession>A0AAU7JN84</accession>
<proteinExistence type="predicted"/>
<gene>
    <name evidence="2" type="ORF">ABEG18_12990</name>
</gene>
<dbReference type="InterPro" id="IPR037026">
    <property type="entry name" value="Vgr_OB-fold_dom_sf"/>
</dbReference>
<protein>
    <submittedName>
        <fullName evidence="2">Gp138 family membrane-puncturing spike protein</fullName>
    </submittedName>
</protein>
<organism evidence="2">
    <name type="scientific">Alsobacter sp. KACC 23698</name>
    <dbReference type="NCBI Taxonomy" id="3149229"/>
    <lineage>
        <taxon>Bacteria</taxon>
        <taxon>Pseudomonadati</taxon>
        <taxon>Pseudomonadota</taxon>
        <taxon>Alphaproteobacteria</taxon>
        <taxon>Hyphomicrobiales</taxon>
        <taxon>Alsobacteraceae</taxon>
        <taxon>Alsobacter</taxon>
    </lineage>
</organism>